<evidence type="ECO:0000256" key="2">
    <source>
        <dbReference type="ARBA" id="ARBA00022801"/>
    </source>
</evidence>
<name>A0ABZ2PXK3_9BURK</name>
<dbReference type="EMBL" id="CP062176">
    <property type="protein sequence ID" value="WXK39592.1"/>
    <property type="molecule type" value="Genomic_DNA"/>
</dbReference>
<evidence type="ECO:0000313" key="3">
    <source>
        <dbReference type="EMBL" id="WXK39592.1"/>
    </source>
</evidence>
<keyword evidence="4" id="KW-1185">Reference proteome</keyword>
<dbReference type="InterPro" id="IPR050563">
    <property type="entry name" value="4-hydroxybenzoyl-CoA_TE"/>
</dbReference>
<evidence type="ECO:0000256" key="1">
    <source>
        <dbReference type="ARBA" id="ARBA00005953"/>
    </source>
</evidence>
<accession>A0ABZ2PXK3</accession>
<gene>
    <name evidence="3" type="ORF">IHE29_10055</name>
</gene>
<organism evidence="3 4">
    <name type="scientific">Mycetohabitans rhizoxinica</name>
    <dbReference type="NCBI Taxonomy" id="412963"/>
    <lineage>
        <taxon>Bacteria</taxon>
        <taxon>Pseudomonadati</taxon>
        <taxon>Pseudomonadota</taxon>
        <taxon>Betaproteobacteria</taxon>
        <taxon>Burkholderiales</taxon>
        <taxon>Burkholderiaceae</taxon>
        <taxon>Mycetohabitans</taxon>
    </lineage>
</organism>
<keyword evidence="2" id="KW-0378">Hydrolase</keyword>
<dbReference type="Pfam" id="PF13279">
    <property type="entry name" value="4HBT_2"/>
    <property type="match status" value="1"/>
</dbReference>
<protein>
    <submittedName>
        <fullName evidence="3">Acyl-CoA thioesterase</fullName>
    </submittedName>
</protein>
<dbReference type="CDD" id="cd00586">
    <property type="entry name" value="4HBT"/>
    <property type="match status" value="1"/>
</dbReference>
<dbReference type="PANTHER" id="PTHR31793">
    <property type="entry name" value="4-HYDROXYBENZOYL-COA THIOESTERASE FAMILY MEMBER"/>
    <property type="match status" value="1"/>
</dbReference>
<evidence type="ECO:0000313" key="4">
    <source>
        <dbReference type="Proteomes" id="UP001493153"/>
    </source>
</evidence>
<dbReference type="PANTHER" id="PTHR31793:SF27">
    <property type="entry name" value="NOVEL THIOESTERASE SUPERFAMILY DOMAIN AND SAPOSIN A-TYPE DOMAIN CONTAINING PROTEIN (0610012H03RIK)"/>
    <property type="match status" value="1"/>
</dbReference>
<comment type="similarity">
    <text evidence="1">Belongs to the 4-hydroxybenzoyl-CoA thioesterase family.</text>
</comment>
<dbReference type="Gene3D" id="3.10.129.10">
    <property type="entry name" value="Hotdog Thioesterase"/>
    <property type="match status" value="1"/>
</dbReference>
<proteinExistence type="inferred from homology"/>
<sequence length="137" mass="15557">MSSDVYRHVFEMVLPIRWADMDAFQHVNNVVYFRYMEQVRVSWFETLRLPVPDESGCGPVIVSAHMDFLRQLRYPGDVRGTMRIGKPGRSSLDSRFELTRTDAPNELVAQGGAKIVWVDYDAGKSVPLPKALLAALE</sequence>
<dbReference type="SUPFAM" id="SSF54637">
    <property type="entry name" value="Thioesterase/thiol ester dehydrase-isomerase"/>
    <property type="match status" value="1"/>
</dbReference>
<dbReference type="RefSeq" id="WP_338860972.1">
    <property type="nucleotide sequence ID" value="NZ_CP062171.1"/>
</dbReference>
<dbReference type="InterPro" id="IPR029069">
    <property type="entry name" value="HotDog_dom_sf"/>
</dbReference>
<dbReference type="Proteomes" id="UP001493153">
    <property type="component" value="Chromosome"/>
</dbReference>
<reference evidence="3 4" key="1">
    <citation type="submission" date="2020-09" db="EMBL/GenBank/DDBJ databases">
        <title>Genome sequences of Mycetohabitans spp.</title>
        <authorList>
            <person name="Carter M.E."/>
            <person name="Carpenter S.C.D."/>
            <person name="Bogdanove A.J."/>
        </authorList>
    </citation>
    <scope>NUCLEOTIDE SEQUENCE [LARGE SCALE GENOMIC DNA]</scope>
    <source>
        <strain evidence="3 4">B12</strain>
    </source>
</reference>